<feature type="compositionally biased region" description="Basic and acidic residues" evidence="1">
    <location>
        <begin position="59"/>
        <end position="72"/>
    </location>
</feature>
<evidence type="ECO:0000313" key="3">
    <source>
        <dbReference type="EMBL" id="KAK1751533.1"/>
    </source>
</evidence>
<sequence length="416" mass="45291">MSSRTYYGVLGVSRNATKGEIRSAYLRLSKIRHPDKNGNSEESTKAFAELASAYETLSDEAKKAEYDDELKRPKTPPPQERARGNSSGGYSSGYGGGYSSRPDPPRSGGRPFGDAFPRPRPPPSAHHQSAHNQSSYSYSYGASPPPHGYGPGPGYAPHPGASYGYAPYSGYSSSYGSPGGASSSSYYSPPPSHSQPCYSSDSECSSCSSDCDSDCESDISEPAARGYAYSRPRASSSSHPPNHNRVFASGGREYCVCYVCVSALAETVRKTRDVVSGVIARFEHIRGVAATGMIDRALRVAPGVLDVYWREISGMRRQALDMCDFLEAWYAAKRELSFTDPGPRGFDLTHAECEQFVDRFKRVQRWNNWLAVVEGLVVKIETRGSPPYPEEWLEGLGKALDGYSGKPVPKGVVMRK</sequence>
<gene>
    <name evidence="3" type="ORF">QBC47DRAFT_417428</name>
</gene>
<feature type="region of interest" description="Disordered" evidence="1">
    <location>
        <begin position="59"/>
        <end position="158"/>
    </location>
</feature>
<dbReference type="Proteomes" id="UP001239445">
    <property type="component" value="Unassembled WGS sequence"/>
</dbReference>
<dbReference type="Pfam" id="PF00226">
    <property type="entry name" value="DnaJ"/>
    <property type="match status" value="1"/>
</dbReference>
<dbReference type="SMART" id="SM00271">
    <property type="entry name" value="DnaJ"/>
    <property type="match status" value="1"/>
</dbReference>
<dbReference type="PANTHER" id="PTHR44825:SF1">
    <property type="entry name" value="DNAJ HOMOLOG SUBFAMILY C MEMBER 4"/>
    <property type="match status" value="1"/>
</dbReference>
<protein>
    <recommendedName>
        <fullName evidence="2">J domain-containing protein</fullName>
    </recommendedName>
</protein>
<dbReference type="PANTHER" id="PTHR44825">
    <property type="match status" value="1"/>
</dbReference>
<accession>A0AAJ0B6X6</accession>
<dbReference type="InterPro" id="IPR036869">
    <property type="entry name" value="J_dom_sf"/>
</dbReference>
<dbReference type="InterPro" id="IPR001623">
    <property type="entry name" value="DnaJ_domain"/>
</dbReference>
<evidence type="ECO:0000259" key="2">
    <source>
        <dbReference type="PROSITE" id="PS50076"/>
    </source>
</evidence>
<dbReference type="PROSITE" id="PS50076">
    <property type="entry name" value="DNAJ_2"/>
    <property type="match status" value="1"/>
</dbReference>
<feature type="compositionally biased region" description="Low complexity" evidence="1">
    <location>
        <begin position="125"/>
        <end position="142"/>
    </location>
</feature>
<dbReference type="InterPro" id="IPR052763">
    <property type="entry name" value="DnaJ_C4"/>
</dbReference>
<dbReference type="SUPFAM" id="SSF46565">
    <property type="entry name" value="Chaperone J-domain"/>
    <property type="match status" value="1"/>
</dbReference>
<organism evidence="3 4">
    <name type="scientific">Echria macrotheca</name>
    <dbReference type="NCBI Taxonomy" id="438768"/>
    <lineage>
        <taxon>Eukaryota</taxon>
        <taxon>Fungi</taxon>
        <taxon>Dikarya</taxon>
        <taxon>Ascomycota</taxon>
        <taxon>Pezizomycotina</taxon>
        <taxon>Sordariomycetes</taxon>
        <taxon>Sordariomycetidae</taxon>
        <taxon>Sordariales</taxon>
        <taxon>Schizotheciaceae</taxon>
        <taxon>Echria</taxon>
    </lineage>
</organism>
<proteinExistence type="predicted"/>
<feature type="compositionally biased region" description="Gly residues" evidence="1">
    <location>
        <begin position="86"/>
        <end position="98"/>
    </location>
</feature>
<dbReference type="PRINTS" id="PR00625">
    <property type="entry name" value="JDOMAIN"/>
</dbReference>
<dbReference type="PROSITE" id="PS00636">
    <property type="entry name" value="DNAJ_1"/>
    <property type="match status" value="1"/>
</dbReference>
<evidence type="ECO:0000313" key="4">
    <source>
        <dbReference type="Proteomes" id="UP001239445"/>
    </source>
</evidence>
<dbReference type="CDD" id="cd06257">
    <property type="entry name" value="DnaJ"/>
    <property type="match status" value="1"/>
</dbReference>
<name>A0AAJ0B6X6_9PEZI</name>
<evidence type="ECO:0000256" key="1">
    <source>
        <dbReference type="SAM" id="MobiDB-lite"/>
    </source>
</evidence>
<dbReference type="EMBL" id="MU839842">
    <property type="protein sequence ID" value="KAK1751533.1"/>
    <property type="molecule type" value="Genomic_DNA"/>
</dbReference>
<reference evidence="3" key="1">
    <citation type="submission" date="2023-06" db="EMBL/GenBank/DDBJ databases">
        <title>Genome-scale phylogeny and comparative genomics of the fungal order Sordariales.</title>
        <authorList>
            <consortium name="Lawrence Berkeley National Laboratory"/>
            <person name="Hensen N."/>
            <person name="Bonometti L."/>
            <person name="Westerberg I."/>
            <person name="Brannstrom I.O."/>
            <person name="Guillou S."/>
            <person name="Cros-Aarteil S."/>
            <person name="Calhoun S."/>
            <person name="Haridas S."/>
            <person name="Kuo A."/>
            <person name="Mondo S."/>
            <person name="Pangilinan J."/>
            <person name="Riley R."/>
            <person name="Labutti K."/>
            <person name="Andreopoulos B."/>
            <person name="Lipzen A."/>
            <person name="Chen C."/>
            <person name="Yanf M."/>
            <person name="Daum C."/>
            <person name="Ng V."/>
            <person name="Clum A."/>
            <person name="Steindorff A."/>
            <person name="Ohm R."/>
            <person name="Martin F."/>
            <person name="Silar P."/>
            <person name="Natvig D."/>
            <person name="Lalanne C."/>
            <person name="Gautier V."/>
            <person name="Ament-Velasquez S.L."/>
            <person name="Kruys A."/>
            <person name="Hutchinson M.I."/>
            <person name="Powell A.J."/>
            <person name="Barry K."/>
            <person name="Miller A.N."/>
            <person name="Grigoriev I.V."/>
            <person name="Debuchy R."/>
            <person name="Gladieux P."/>
            <person name="Thoren M.H."/>
            <person name="Johannesson H."/>
        </authorList>
    </citation>
    <scope>NUCLEOTIDE SEQUENCE</scope>
    <source>
        <strain evidence="3">PSN4</strain>
    </source>
</reference>
<comment type="caution">
    <text evidence="3">The sequence shown here is derived from an EMBL/GenBank/DDBJ whole genome shotgun (WGS) entry which is preliminary data.</text>
</comment>
<dbReference type="AlphaFoldDB" id="A0AAJ0B6X6"/>
<feature type="domain" description="J" evidence="2">
    <location>
        <begin position="5"/>
        <end position="70"/>
    </location>
</feature>
<dbReference type="InterPro" id="IPR018253">
    <property type="entry name" value="DnaJ_domain_CS"/>
</dbReference>
<keyword evidence="4" id="KW-1185">Reference proteome</keyword>
<dbReference type="Gene3D" id="1.10.287.110">
    <property type="entry name" value="DnaJ domain"/>
    <property type="match status" value="1"/>
</dbReference>